<accession>A0ABW4S6I9</accession>
<dbReference type="SUPFAM" id="SSF161098">
    <property type="entry name" value="MetI-like"/>
    <property type="match status" value="2"/>
</dbReference>
<feature type="transmembrane region" description="Helical" evidence="7">
    <location>
        <begin position="12"/>
        <end position="35"/>
    </location>
</feature>
<feature type="transmembrane region" description="Helical" evidence="7">
    <location>
        <begin position="388"/>
        <end position="413"/>
    </location>
</feature>
<protein>
    <submittedName>
        <fullName evidence="9">Thiamine/thiamine pyrophosphate ABC transporter permease ThiP</fullName>
    </submittedName>
</protein>
<feature type="transmembrane region" description="Helical" evidence="7">
    <location>
        <begin position="489"/>
        <end position="510"/>
    </location>
</feature>
<evidence type="ECO:0000313" key="9">
    <source>
        <dbReference type="EMBL" id="MFD1913200.1"/>
    </source>
</evidence>
<feature type="transmembrane region" description="Helical" evidence="7">
    <location>
        <begin position="189"/>
        <end position="211"/>
    </location>
</feature>
<evidence type="ECO:0000259" key="8">
    <source>
        <dbReference type="PROSITE" id="PS50928"/>
    </source>
</evidence>
<evidence type="ECO:0000256" key="3">
    <source>
        <dbReference type="ARBA" id="ARBA00022475"/>
    </source>
</evidence>
<feature type="transmembrane region" description="Helical" evidence="7">
    <location>
        <begin position="237"/>
        <end position="260"/>
    </location>
</feature>
<evidence type="ECO:0000256" key="5">
    <source>
        <dbReference type="ARBA" id="ARBA00022989"/>
    </source>
</evidence>
<dbReference type="PANTHER" id="PTHR30183:SF9">
    <property type="entry name" value="THIAMINE TRANSPORT SYSTEM PERMEASE PROTEIN THIP"/>
    <property type="match status" value="1"/>
</dbReference>
<organism evidence="9 10">
    <name type="scientific">Halodurantibacterium flavum</name>
    <dbReference type="NCBI Taxonomy" id="1382802"/>
    <lineage>
        <taxon>Bacteria</taxon>
        <taxon>Pseudomonadati</taxon>
        <taxon>Pseudomonadota</taxon>
        <taxon>Alphaproteobacteria</taxon>
        <taxon>Rhodobacterales</taxon>
        <taxon>Paracoccaceae</taxon>
        <taxon>Halodurantibacterium</taxon>
    </lineage>
</organism>
<comment type="subcellular location">
    <subcellularLocation>
        <location evidence="1">Cell membrane</location>
        <topology evidence="1">Multi-pass membrane protein</topology>
    </subcellularLocation>
</comment>
<dbReference type="RefSeq" id="WP_390262682.1">
    <property type="nucleotide sequence ID" value="NZ_JBHUGH010000010.1"/>
</dbReference>
<feature type="transmembrane region" description="Helical" evidence="7">
    <location>
        <begin position="280"/>
        <end position="304"/>
    </location>
</feature>
<dbReference type="PANTHER" id="PTHR30183">
    <property type="entry name" value="MOLYBDENUM TRANSPORT SYSTEM PERMEASE PROTEIN MODB"/>
    <property type="match status" value="1"/>
</dbReference>
<keyword evidence="4 7" id="KW-0812">Transmembrane</keyword>
<reference evidence="10" key="1">
    <citation type="journal article" date="2019" name="Int. J. Syst. Evol. Microbiol.">
        <title>The Global Catalogue of Microorganisms (GCM) 10K type strain sequencing project: providing services to taxonomists for standard genome sequencing and annotation.</title>
        <authorList>
            <consortium name="The Broad Institute Genomics Platform"/>
            <consortium name="The Broad Institute Genome Sequencing Center for Infectious Disease"/>
            <person name="Wu L."/>
            <person name="Ma J."/>
        </authorList>
    </citation>
    <scope>NUCLEOTIDE SEQUENCE [LARGE SCALE GENOMIC DNA]</scope>
    <source>
        <strain evidence="10">CGMCC 4.7242</strain>
    </source>
</reference>
<keyword evidence="5 7" id="KW-1133">Transmembrane helix</keyword>
<comment type="caution">
    <text evidence="9">The sequence shown here is derived from an EMBL/GenBank/DDBJ whole genome shotgun (WGS) entry which is preliminary data.</text>
</comment>
<feature type="domain" description="ABC transmembrane type-1" evidence="8">
    <location>
        <begin position="51"/>
        <end position="255"/>
    </location>
</feature>
<evidence type="ECO:0000256" key="1">
    <source>
        <dbReference type="ARBA" id="ARBA00004651"/>
    </source>
</evidence>
<evidence type="ECO:0000313" key="10">
    <source>
        <dbReference type="Proteomes" id="UP001597353"/>
    </source>
</evidence>
<keyword evidence="3" id="KW-1003">Cell membrane</keyword>
<keyword evidence="6 7" id="KW-0472">Membrane</keyword>
<feature type="transmembrane region" description="Helical" evidence="7">
    <location>
        <begin position="358"/>
        <end position="382"/>
    </location>
</feature>
<gene>
    <name evidence="9" type="ORF">ACFSGJ_13365</name>
</gene>
<dbReference type="InterPro" id="IPR000515">
    <property type="entry name" value="MetI-like"/>
</dbReference>
<evidence type="ECO:0000256" key="6">
    <source>
        <dbReference type="ARBA" id="ARBA00023136"/>
    </source>
</evidence>
<dbReference type="CDD" id="cd06261">
    <property type="entry name" value="TM_PBP2"/>
    <property type="match status" value="2"/>
</dbReference>
<dbReference type="Gene3D" id="1.10.3720.10">
    <property type="entry name" value="MetI-like"/>
    <property type="match status" value="2"/>
</dbReference>
<feature type="transmembrane region" description="Helical" evidence="7">
    <location>
        <begin position="445"/>
        <end position="469"/>
    </location>
</feature>
<keyword evidence="10" id="KW-1185">Reference proteome</keyword>
<dbReference type="Proteomes" id="UP001597353">
    <property type="component" value="Unassembled WGS sequence"/>
</dbReference>
<feature type="transmembrane region" description="Helical" evidence="7">
    <location>
        <begin position="130"/>
        <end position="153"/>
    </location>
</feature>
<evidence type="ECO:0000256" key="7">
    <source>
        <dbReference type="SAM" id="Phobius"/>
    </source>
</evidence>
<evidence type="ECO:0000256" key="2">
    <source>
        <dbReference type="ARBA" id="ARBA00022448"/>
    </source>
</evidence>
<name>A0ABW4S6I9_9RHOB</name>
<keyword evidence="2" id="KW-0813">Transport</keyword>
<feature type="transmembrane region" description="Helical" evidence="7">
    <location>
        <begin position="88"/>
        <end position="110"/>
    </location>
</feature>
<feature type="transmembrane region" description="Helical" evidence="7">
    <location>
        <begin position="324"/>
        <end position="346"/>
    </location>
</feature>
<proteinExistence type="predicted"/>
<dbReference type="PROSITE" id="PS50928">
    <property type="entry name" value="ABC_TM1"/>
    <property type="match status" value="2"/>
</dbReference>
<dbReference type="InterPro" id="IPR035906">
    <property type="entry name" value="MetI-like_sf"/>
</dbReference>
<evidence type="ECO:0000256" key="4">
    <source>
        <dbReference type="ARBA" id="ARBA00022692"/>
    </source>
</evidence>
<feature type="domain" description="ABC transmembrane type-1" evidence="8">
    <location>
        <begin position="320"/>
        <end position="510"/>
    </location>
</feature>
<dbReference type="EMBL" id="JBHUGH010000010">
    <property type="protein sequence ID" value="MFD1913200.1"/>
    <property type="molecule type" value="Genomic_DNA"/>
</dbReference>
<feature type="transmembrane region" description="Helical" evidence="7">
    <location>
        <begin position="55"/>
        <end position="76"/>
    </location>
</feature>
<sequence length="520" mass="54603">MALGAQPLGRAGWGGVAVAALLLLLTLGALGAVFWRAGGTSGLGPADWAAIRFTVWQAALSAGLSVALAIPVARALARRSFRGRQIIVTLLGAPFLLPTLVAVLGLLAVFGRNGIFNDWLMALGLPPLRIYGPQGVILAHVFFNMPLATRLILQGWQSIPAERFRVAASLGFRPYDILRRIEVPMLRTVLPGALLAIFLICLTSFAVALTLGGGPRATTVELAIYQAFRYDFDLGRAAMLAGVQFALCAAATLIALRVPLTDSLAGLGRPVQRWDKRGRLTVDLIAVALAMVFLLLPLGMVVAAGLPRIPHLPAAVWSAAGRSVVVALGSACLTLVFALFLGIAILRARRSLSGGLELAGMLSLAASPLVMGTGLFLIVFPLVDPARLALAVTALVNATMALPFALRAILPALRQADRDLRRLADSLNIRGLARLRFVILPPLRAPLGFAGGLAAALSMGDLGVIVLFAEAGNATLPMQLQRLMGAYRMADASGAAVLLLGLSLAAFWIFDRGGRLGART</sequence>